<evidence type="ECO:0000256" key="1">
    <source>
        <dbReference type="ARBA" id="ARBA00022468"/>
    </source>
</evidence>
<dbReference type="PANTHER" id="PTHR12635">
    <property type="entry name" value="RHO-GTPASE-ACTIVATING PROTEIN 6 FAMILY MEMBER"/>
    <property type="match status" value="1"/>
</dbReference>
<gene>
    <name evidence="5" type="primary">RhoGAP102A</name>
</gene>
<dbReference type="GeneID" id="108020334"/>
<evidence type="ECO:0000313" key="4">
    <source>
        <dbReference type="Proteomes" id="UP001652628"/>
    </source>
</evidence>
<accession>A0AB39ZVF5</accession>
<reference evidence="5" key="1">
    <citation type="submission" date="2025-08" db="UniProtKB">
        <authorList>
            <consortium name="RefSeq"/>
        </authorList>
    </citation>
    <scope>IDENTIFICATION</scope>
</reference>
<protein>
    <submittedName>
        <fullName evidence="5">Uncharacterized protein RhoGAP102A isoform X1</fullName>
    </submittedName>
</protein>
<dbReference type="CTD" id="43781"/>
<dbReference type="InterPro" id="IPR000198">
    <property type="entry name" value="RhoGAP_dom"/>
</dbReference>
<dbReference type="SUPFAM" id="SSF48350">
    <property type="entry name" value="GTPase activation domain, GAP"/>
    <property type="match status" value="1"/>
</dbReference>
<proteinExistence type="predicted"/>
<dbReference type="Gene3D" id="1.10.555.10">
    <property type="entry name" value="Rho GTPase activation protein"/>
    <property type="match status" value="1"/>
</dbReference>
<dbReference type="SMART" id="SM00324">
    <property type="entry name" value="RhoGAP"/>
    <property type="match status" value="1"/>
</dbReference>
<evidence type="ECO:0000313" key="5">
    <source>
        <dbReference type="RefSeq" id="XP_016943956.2"/>
    </source>
</evidence>
<keyword evidence="1" id="KW-0343">GTPase activation</keyword>
<organism evidence="4 5">
    <name type="scientific">Drosophila suzukii</name>
    <name type="common">Spotted-wing drosophila fruit fly</name>
    <dbReference type="NCBI Taxonomy" id="28584"/>
    <lineage>
        <taxon>Eukaryota</taxon>
        <taxon>Metazoa</taxon>
        <taxon>Ecdysozoa</taxon>
        <taxon>Arthropoda</taxon>
        <taxon>Hexapoda</taxon>
        <taxon>Insecta</taxon>
        <taxon>Pterygota</taxon>
        <taxon>Neoptera</taxon>
        <taxon>Endopterygota</taxon>
        <taxon>Diptera</taxon>
        <taxon>Brachycera</taxon>
        <taxon>Muscomorpha</taxon>
        <taxon>Ephydroidea</taxon>
        <taxon>Drosophilidae</taxon>
        <taxon>Drosophila</taxon>
        <taxon>Sophophora</taxon>
    </lineage>
</organism>
<dbReference type="Pfam" id="PF00620">
    <property type="entry name" value="RhoGAP"/>
    <property type="match status" value="1"/>
</dbReference>
<feature type="region of interest" description="Disordered" evidence="2">
    <location>
        <begin position="65"/>
        <end position="94"/>
    </location>
</feature>
<dbReference type="PANTHER" id="PTHR12635:SF7">
    <property type="entry name" value="RHO GTPASE ACTIVATING PROTEIN 6-RELATED"/>
    <property type="match status" value="1"/>
</dbReference>
<feature type="region of interest" description="Disordered" evidence="2">
    <location>
        <begin position="213"/>
        <end position="244"/>
    </location>
</feature>
<dbReference type="Proteomes" id="UP001652628">
    <property type="component" value="Chromosome 4"/>
</dbReference>
<dbReference type="InterPro" id="IPR008936">
    <property type="entry name" value="Rho_GTPase_activation_prot"/>
</dbReference>
<dbReference type="InterPro" id="IPR037863">
    <property type="entry name" value="RHOGAP6/36"/>
</dbReference>
<dbReference type="GO" id="GO:0005096">
    <property type="term" value="F:GTPase activator activity"/>
    <property type="evidence" value="ECO:0007669"/>
    <property type="project" value="UniProtKB-KW"/>
</dbReference>
<feature type="domain" description="Rho-GAP" evidence="3">
    <location>
        <begin position="881"/>
        <end position="1076"/>
    </location>
</feature>
<dbReference type="GO" id="GO:0007165">
    <property type="term" value="P:signal transduction"/>
    <property type="evidence" value="ECO:0007669"/>
    <property type="project" value="InterPro"/>
</dbReference>
<dbReference type="RefSeq" id="XP_016943956.2">
    <property type="nucleotide sequence ID" value="XM_017088467.4"/>
</dbReference>
<name>A0AB39ZVF5_DROSZ</name>
<evidence type="ECO:0000256" key="2">
    <source>
        <dbReference type="SAM" id="MobiDB-lite"/>
    </source>
</evidence>
<evidence type="ECO:0000259" key="3">
    <source>
        <dbReference type="PROSITE" id="PS50238"/>
    </source>
</evidence>
<dbReference type="AlphaFoldDB" id="A0AB39ZVF5"/>
<dbReference type="PROSITE" id="PS50238">
    <property type="entry name" value="RHOGAP"/>
    <property type="match status" value="1"/>
</dbReference>
<sequence length="1243" mass="141767">MCQYNMDFPKKNKEPAKYLTTLRRPVAAIKKRSGPLNKALDEVNDNLHGSQISLSPSSDVLNIRKPNSFTSKHSGGVPSGNRIRRRSAKDKEKKRERWLLTRKTWRYMTDAGRKLIPDSYQAGSDNFELLEEHFQRVCLSEPSFILWSRRTSYPGAINSSKRRLKQLSRHACSSRRENRLETTNSYYNADRTIELLQTFLKLRDAYKTTTLLGSKTVRPDQTSSPSAQRPNFVNTNEKDQTMSSDMTLQKELICRLKLLSSGLMFAQEGIQLEFSDSPETILEDKVLLKKIYSTLKKQQLHRTLHSKEPNKKSVNRSTSLSCLKIGAHESMSSGISHKDQKKINQNFLCVKKCDTSKISKIAKNSNNLDLNSVIQSFEFPNKCLLKDQKIDRSLKSCGTQTSFIQLSELKSLAEQYKCMVQNSDNSLQVLQEFDKQDGLTSSRLSCRKSSIDEDISQSVSDTIKRYLKMARKKSVQGSESNRFKSVNYDHSLRNIKAKGEINPPGLNDGLNKAVQTLDAWPVIALDFIKGNESSTYLQNAHIEWIRSEDERKQKQLEWQKKQSQFDEEVHTPHIHDRENISHYSTCKSAPTSPTSHSKLEKAIRTSSGLLSSSSQFISSILHGHSNAGSHINTLPDKCPYLNLGNESANMQKSKSLSNVGQFVTKKIWRSRSKSQSKRNFSKGFMNLPLPYVRWYPSDNCTWISESGERFQIVETLLIKLSKIESDLVKDFALEKIEELNIGNIDDLKKISKKRRIAAKKKSLTTSFFDIGKKDDQNGRIVLFGTSLECCLTRDREGSANIEDRSDHSVFRGSGSNPGSVMKLNDNVRSCESLPSKSLEYGYMDPSECFSDSFTNVPKPSASLSQFEIEDTDLGFYKPYQDQLVLMVPMFVNNCIEYLEENGLQKVGLFRVSTSKKRVKQLREEFDKNCNFRISVNTCPHDVATLLKEFLRDLPEPLLCDSLYSTFLKTQRIRNRRLQLEAISHLIRLLPIPHRDTLYVLLVFLAKVAAHSDDICSTDGNCLMFGNKMDSNNLATVFAPNILRSTHYTFLRDREQENVNDAINVVRTMINHYEEIFKISAELLDGIYTRVLEACPEKLYELISTKINGYEWNLTQLDEPQPSSLADVVFQPPVQGNRLEHINHFNGIELEKQQEKTRGLKETSKCSSIDSKRCQEGRLEIVTASLKISVPEKTHIHNKESIENREIKTTRRKMCKPRLPANSSDVTTMSADVVEFQNKLKAAT</sequence>
<keyword evidence="4" id="KW-1185">Reference proteome</keyword>